<keyword evidence="2" id="KW-0731">Sigma factor</keyword>
<evidence type="ECO:0000313" key="6">
    <source>
        <dbReference type="EMBL" id="MDQ0228068.1"/>
    </source>
</evidence>
<organism evidence="6 7">
    <name type="scientific">Metabacillus niabensis</name>
    <dbReference type="NCBI Taxonomy" id="324854"/>
    <lineage>
        <taxon>Bacteria</taxon>
        <taxon>Bacillati</taxon>
        <taxon>Bacillota</taxon>
        <taxon>Bacilli</taxon>
        <taxon>Bacillales</taxon>
        <taxon>Bacillaceae</taxon>
        <taxon>Metabacillus</taxon>
    </lineage>
</organism>
<dbReference type="PROSITE" id="PS00716">
    <property type="entry name" value="SIGMA70_2"/>
    <property type="match status" value="1"/>
</dbReference>
<dbReference type="SUPFAM" id="SSF88946">
    <property type="entry name" value="Sigma2 domain of RNA polymerase sigma factors"/>
    <property type="match status" value="1"/>
</dbReference>
<keyword evidence="4" id="KW-0804">Transcription</keyword>
<dbReference type="Gene3D" id="1.20.120.1810">
    <property type="match status" value="1"/>
</dbReference>
<dbReference type="InterPro" id="IPR013324">
    <property type="entry name" value="RNA_pol_sigma_r3/r4-like"/>
</dbReference>
<keyword evidence="7" id="KW-1185">Reference proteome</keyword>
<dbReference type="RefSeq" id="WP_095302526.1">
    <property type="nucleotide sequence ID" value="NZ_CADEPK010000009.1"/>
</dbReference>
<dbReference type="Gene3D" id="1.10.10.10">
    <property type="entry name" value="Winged helix-like DNA-binding domain superfamily/Winged helix DNA-binding domain"/>
    <property type="match status" value="2"/>
</dbReference>
<name>A0ABT9Z729_9BACI</name>
<comment type="caution">
    <text evidence="6">The sequence shown here is derived from an EMBL/GenBank/DDBJ whole genome shotgun (WGS) entry which is preliminary data.</text>
</comment>
<gene>
    <name evidence="6" type="ORF">J2S02_004432</name>
</gene>
<dbReference type="NCBIfam" id="TIGR02980">
    <property type="entry name" value="SigBFG"/>
    <property type="match status" value="1"/>
</dbReference>
<protein>
    <submittedName>
        <fullName evidence="6">RNA polymerase sigma-B factor</fullName>
    </submittedName>
</protein>
<dbReference type="PANTHER" id="PTHR30385:SF4">
    <property type="entry name" value="RNA POLYMERASE SIGMA-E FACTOR"/>
    <property type="match status" value="1"/>
</dbReference>
<evidence type="ECO:0000259" key="5">
    <source>
        <dbReference type="PROSITE" id="PS00716"/>
    </source>
</evidence>
<dbReference type="PANTHER" id="PTHR30385">
    <property type="entry name" value="SIGMA FACTOR F FLAGELLAR"/>
    <property type="match status" value="1"/>
</dbReference>
<dbReference type="PRINTS" id="PR00046">
    <property type="entry name" value="SIGMA70FCT"/>
</dbReference>
<evidence type="ECO:0000256" key="4">
    <source>
        <dbReference type="ARBA" id="ARBA00023163"/>
    </source>
</evidence>
<dbReference type="Pfam" id="PF04545">
    <property type="entry name" value="Sigma70_r4"/>
    <property type="match status" value="1"/>
</dbReference>
<keyword evidence="3" id="KW-0238">DNA-binding</keyword>
<dbReference type="Pfam" id="PF04542">
    <property type="entry name" value="Sigma70_r2"/>
    <property type="match status" value="1"/>
</dbReference>
<dbReference type="InterPro" id="IPR014322">
    <property type="entry name" value="RNA_pol_sigma-B/F/G"/>
</dbReference>
<evidence type="ECO:0000256" key="2">
    <source>
        <dbReference type="ARBA" id="ARBA00023082"/>
    </source>
</evidence>
<dbReference type="InterPro" id="IPR014288">
    <property type="entry name" value="RNA_pol_sigma-B"/>
</dbReference>
<dbReference type="Pfam" id="PF04539">
    <property type="entry name" value="Sigma70_r3"/>
    <property type="match status" value="1"/>
</dbReference>
<dbReference type="InterPro" id="IPR007624">
    <property type="entry name" value="RNA_pol_sigma70_r3"/>
</dbReference>
<accession>A0ABT9Z729</accession>
<dbReference type="InterPro" id="IPR036388">
    <property type="entry name" value="WH-like_DNA-bd_sf"/>
</dbReference>
<dbReference type="CDD" id="cd06171">
    <property type="entry name" value="Sigma70_r4"/>
    <property type="match status" value="1"/>
</dbReference>
<proteinExistence type="predicted"/>
<dbReference type="EMBL" id="JAUSTZ010000014">
    <property type="protein sequence ID" value="MDQ0228068.1"/>
    <property type="molecule type" value="Genomic_DNA"/>
</dbReference>
<evidence type="ECO:0000256" key="3">
    <source>
        <dbReference type="ARBA" id="ARBA00023125"/>
    </source>
</evidence>
<keyword evidence="1" id="KW-0805">Transcription regulation</keyword>
<dbReference type="NCBIfam" id="TIGR02937">
    <property type="entry name" value="sigma70-ECF"/>
    <property type="match status" value="1"/>
</dbReference>
<sequence length="264" mass="30083">MAQPSQTSKLTKEDINKLILQFQQNEEEMAQTVLVEYYSGLVDTLAKKYSKGKGFHEDLKQVGIIGLLGAIRRYDPSIGKPFEAFAIPTIIGEIKRFLRDKTWSVHVPRRIKELGPKMKAAVDALTNEKQRSPRVEEIAEYLDVTEEEVLETMEMSKSYHALSVDHPIDADAEGSTVTILDIVGAEDQGYEKVNQRLMLESVLHVLTEREKEIIDYTFIMNKSQKETGKKLGISQMHVSRIQRRAIQKLKEAIDGDLFNSEMEK</sequence>
<dbReference type="Proteomes" id="UP001232245">
    <property type="component" value="Unassembled WGS sequence"/>
</dbReference>
<dbReference type="NCBIfam" id="TIGR02941">
    <property type="entry name" value="Sigma_B"/>
    <property type="match status" value="1"/>
</dbReference>
<dbReference type="InterPro" id="IPR014284">
    <property type="entry name" value="RNA_pol_sigma-70_dom"/>
</dbReference>
<dbReference type="SUPFAM" id="SSF88659">
    <property type="entry name" value="Sigma3 and sigma4 domains of RNA polymerase sigma factors"/>
    <property type="match status" value="2"/>
</dbReference>
<dbReference type="InterPro" id="IPR007630">
    <property type="entry name" value="RNA_pol_sigma70_r4"/>
</dbReference>
<dbReference type="InterPro" id="IPR013325">
    <property type="entry name" value="RNA_pol_sigma_r2"/>
</dbReference>
<evidence type="ECO:0000313" key="7">
    <source>
        <dbReference type="Proteomes" id="UP001232245"/>
    </source>
</evidence>
<reference evidence="6 7" key="1">
    <citation type="submission" date="2023-07" db="EMBL/GenBank/DDBJ databases">
        <title>Genomic Encyclopedia of Type Strains, Phase IV (KMG-IV): sequencing the most valuable type-strain genomes for metagenomic binning, comparative biology and taxonomic classification.</title>
        <authorList>
            <person name="Goeker M."/>
        </authorList>
    </citation>
    <scope>NUCLEOTIDE SEQUENCE [LARGE SCALE GENOMIC DNA]</scope>
    <source>
        <strain evidence="6 7">DSM 17723</strain>
    </source>
</reference>
<feature type="domain" description="RNA polymerase sigma-70" evidence="5">
    <location>
        <begin position="223"/>
        <end position="249"/>
    </location>
</feature>
<evidence type="ECO:0000256" key="1">
    <source>
        <dbReference type="ARBA" id="ARBA00023015"/>
    </source>
</evidence>
<dbReference type="InterPro" id="IPR007627">
    <property type="entry name" value="RNA_pol_sigma70_r2"/>
</dbReference>
<dbReference type="InterPro" id="IPR000943">
    <property type="entry name" value="RNA_pol_sigma70"/>
</dbReference>